<geneLocation type="plasmid" evidence="7 8">
    <name>unnamed1</name>
</geneLocation>
<gene>
    <name evidence="7" type="ORF">HN018_22190</name>
</gene>
<proteinExistence type="predicted"/>
<name>A0A6M8HWG4_9PROT</name>
<dbReference type="Proteomes" id="UP000500767">
    <property type="component" value="Plasmid unnamed1"/>
</dbReference>
<reference evidence="7 8" key="1">
    <citation type="journal article" date="2014" name="World J. Microbiol. Biotechnol.">
        <title>Biodiversity and physiological characteristics of Antarctic and Arctic lichens-associated bacteria.</title>
        <authorList>
            <person name="Lee Y.M."/>
            <person name="Kim E.H."/>
            <person name="Lee H.K."/>
            <person name="Hong S.G."/>
        </authorList>
    </citation>
    <scope>NUCLEOTIDE SEQUENCE [LARGE SCALE GENOMIC DNA]</scope>
    <source>
        <strain evidence="7 8">PAMC 26569</strain>
        <plasmid evidence="7">unnamed1</plasmid>
    </source>
</reference>
<keyword evidence="2 5" id="KW-0812">Transmembrane</keyword>
<dbReference type="GO" id="GO:0008610">
    <property type="term" value="P:lipid biosynthetic process"/>
    <property type="evidence" value="ECO:0007669"/>
    <property type="project" value="InterPro"/>
</dbReference>
<feature type="domain" description="Fatty acid hydroxylase" evidence="6">
    <location>
        <begin position="99"/>
        <end position="231"/>
    </location>
</feature>
<dbReference type="EMBL" id="CP053709">
    <property type="protein sequence ID" value="QKE92934.1"/>
    <property type="molecule type" value="Genomic_DNA"/>
</dbReference>
<evidence type="ECO:0000256" key="5">
    <source>
        <dbReference type="SAM" id="Phobius"/>
    </source>
</evidence>
<dbReference type="AlphaFoldDB" id="A0A6M8HWG4"/>
<dbReference type="RefSeq" id="WP_171837404.1">
    <property type="nucleotide sequence ID" value="NZ_CP053709.1"/>
</dbReference>
<accession>A0A6M8HWG4</accession>
<feature type="transmembrane region" description="Helical" evidence="5">
    <location>
        <begin position="6"/>
        <end position="32"/>
    </location>
</feature>
<sequence>MLLNVGLYLLGTTLVVYGLLLTIYFVVGWWFYSNDPSRVDKIFRGRSLSSVKVRRDISQSVRSLASISLMFAIGHTLYTKLHIGFVAWPDNIWSIPLSFMVSMIAYDTWFYWMHRLLHTKLFYRPIHRWHHLSLPTVAWSNNSDTLLDNLFLQSYWMAAHIILPIAPIVLFAHKVYDHVSGIIGHSGVEHGGGLVSPPSPFNSVTHHDQHHRFFNYNYAPHFTFWDRLMGTLHPTHDAEVRANLALRRLSSSNAKRRQCTDL</sequence>
<evidence type="ECO:0000256" key="2">
    <source>
        <dbReference type="ARBA" id="ARBA00022692"/>
    </source>
</evidence>
<evidence type="ECO:0000256" key="3">
    <source>
        <dbReference type="ARBA" id="ARBA00022989"/>
    </source>
</evidence>
<comment type="subcellular location">
    <subcellularLocation>
        <location evidence="1">Membrane</location>
    </subcellularLocation>
</comment>
<evidence type="ECO:0000256" key="1">
    <source>
        <dbReference type="ARBA" id="ARBA00004370"/>
    </source>
</evidence>
<keyword evidence="4 5" id="KW-0472">Membrane</keyword>
<evidence type="ECO:0000313" key="8">
    <source>
        <dbReference type="Proteomes" id="UP000500767"/>
    </source>
</evidence>
<dbReference type="Pfam" id="PF04116">
    <property type="entry name" value="FA_hydroxylase"/>
    <property type="match status" value="1"/>
</dbReference>
<dbReference type="GO" id="GO:0005506">
    <property type="term" value="F:iron ion binding"/>
    <property type="evidence" value="ECO:0007669"/>
    <property type="project" value="InterPro"/>
</dbReference>
<evidence type="ECO:0000259" key="6">
    <source>
        <dbReference type="Pfam" id="PF04116"/>
    </source>
</evidence>
<keyword evidence="7" id="KW-0614">Plasmid</keyword>
<dbReference type="InterPro" id="IPR006694">
    <property type="entry name" value="Fatty_acid_hydroxylase"/>
</dbReference>
<organism evidence="7 8">
    <name type="scientific">Lichenicola cladoniae</name>
    <dbReference type="NCBI Taxonomy" id="1484109"/>
    <lineage>
        <taxon>Bacteria</taxon>
        <taxon>Pseudomonadati</taxon>
        <taxon>Pseudomonadota</taxon>
        <taxon>Alphaproteobacteria</taxon>
        <taxon>Acetobacterales</taxon>
        <taxon>Acetobacteraceae</taxon>
        <taxon>Lichenicola</taxon>
    </lineage>
</organism>
<feature type="transmembrane region" description="Helical" evidence="5">
    <location>
        <begin position="92"/>
        <end position="112"/>
    </location>
</feature>
<feature type="transmembrane region" description="Helical" evidence="5">
    <location>
        <begin position="64"/>
        <end position="86"/>
    </location>
</feature>
<keyword evidence="8" id="KW-1185">Reference proteome</keyword>
<dbReference type="PANTHER" id="PTHR11863">
    <property type="entry name" value="STEROL DESATURASE"/>
    <property type="match status" value="1"/>
</dbReference>
<dbReference type="GO" id="GO:0016020">
    <property type="term" value="C:membrane"/>
    <property type="evidence" value="ECO:0007669"/>
    <property type="project" value="UniProtKB-SubCell"/>
</dbReference>
<dbReference type="KEGG" id="lck:HN018_22190"/>
<keyword evidence="3 5" id="KW-1133">Transmembrane helix</keyword>
<evidence type="ECO:0000313" key="7">
    <source>
        <dbReference type="EMBL" id="QKE92934.1"/>
    </source>
</evidence>
<evidence type="ECO:0000256" key="4">
    <source>
        <dbReference type="ARBA" id="ARBA00023136"/>
    </source>
</evidence>
<protein>
    <submittedName>
        <fullName evidence="7">Sterol desaturase family protein</fullName>
    </submittedName>
</protein>
<dbReference type="InterPro" id="IPR050307">
    <property type="entry name" value="Sterol_Desaturase_Related"/>
</dbReference>
<dbReference type="GO" id="GO:0016491">
    <property type="term" value="F:oxidoreductase activity"/>
    <property type="evidence" value="ECO:0007669"/>
    <property type="project" value="InterPro"/>
</dbReference>